<feature type="compositionally biased region" description="Low complexity" evidence="4">
    <location>
        <begin position="10"/>
        <end position="40"/>
    </location>
</feature>
<dbReference type="PANTHER" id="PTHR13068">
    <property type="entry name" value="CGI-12 PROTEIN-RELATED"/>
    <property type="match status" value="1"/>
</dbReference>
<dbReference type="InterPro" id="IPR003690">
    <property type="entry name" value="MTERF"/>
</dbReference>
<dbReference type="EMBL" id="MU089969">
    <property type="protein sequence ID" value="KAF7848811.1"/>
    <property type="molecule type" value="Genomic_DNA"/>
</dbReference>
<evidence type="ECO:0000313" key="6">
    <source>
        <dbReference type="Proteomes" id="UP000806378"/>
    </source>
</evidence>
<accession>A0A8T0CM85</accession>
<dbReference type="InterPro" id="IPR038538">
    <property type="entry name" value="MTERF_sf"/>
</dbReference>
<keyword evidence="3" id="KW-0809">Transit peptide</keyword>
<protein>
    <recommendedName>
        <fullName evidence="7">Transcription termination factor MTERF8, chloroplastic</fullName>
    </recommendedName>
</protein>
<dbReference type="Pfam" id="PF02536">
    <property type="entry name" value="mTERF"/>
    <property type="match status" value="2"/>
</dbReference>
<evidence type="ECO:0000313" key="5">
    <source>
        <dbReference type="EMBL" id="KAF7848811.1"/>
    </source>
</evidence>
<comment type="similarity">
    <text evidence="1">Belongs to the mTERF family.</text>
</comment>
<keyword evidence="2" id="KW-0806">Transcription termination</keyword>
<comment type="caution">
    <text evidence="5">The sequence shown here is derived from an EMBL/GenBank/DDBJ whole genome shotgun (WGS) entry which is preliminary data.</text>
</comment>
<feature type="region of interest" description="Disordered" evidence="4">
    <location>
        <begin position="1"/>
        <end position="40"/>
    </location>
</feature>
<keyword evidence="6" id="KW-1185">Reference proteome</keyword>
<dbReference type="GO" id="GO:0006353">
    <property type="term" value="P:DNA-templated transcription termination"/>
    <property type="evidence" value="ECO:0007669"/>
    <property type="project" value="UniProtKB-KW"/>
</dbReference>
<evidence type="ECO:0000256" key="1">
    <source>
        <dbReference type="ARBA" id="ARBA00007692"/>
    </source>
</evidence>
<evidence type="ECO:0000256" key="2">
    <source>
        <dbReference type="ARBA" id="ARBA00022472"/>
    </source>
</evidence>
<keyword evidence="2" id="KW-0804">Transcription</keyword>
<gene>
    <name evidence="5" type="ORF">BT93_L1540</name>
</gene>
<proteinExistence type="inferred from homology"/>
<dbReference type="OrthoDB" id="637682at2759"/>
<dbReference type="GO" id="GO:0003676">
    <property type="term" value="F:nucleic acid binding"/>
    <property type="evidence" value="ECO:0007669"/>
    <property type="project" value="InterPro"/>
</dbReference>
<evidence type="ECO:0008006" key="7">
    <source>
        <dbReference type="Google" id="ProtNLM"/>
    </source>
</evidence>
<dbReference type="Gene3D" id="1.25.70.10">
    <property type="entry name" value="Transcription termination factor 3, mitochondrial"/>
    <property type="match status" value="2"/>
</dbReference>
<dbReference type="PANTHER" id="PTHR13068:SF135">
    <property type="entry name" value="TRANSCRIPTION TERMINATION FACTOR MTERF8, CHLOROPLASTIC"/>
    <property type="match status" value="1"/>
</dbReference>
<name>A0A8T0CM85_CORYI</name>
<keyword evidence="2" id="KW-0805">Transcription regulation</keyword>
<reference evidence="5" key="1">
    <citation type="submission" date="2020-05" db="EMBL/GenBank/DDBJ databases">
        <title>WGS assembly of Corymbia citriodora subspecies variegata.</title>
        <authorList>
            <person name="Barry K."/>
            <person name="Hundley H."/>
            <person name="Shu S."/>
            <person name="Jenkins J."/>
            <person name="Grimwood J."/>
            <person name="Baten A."/>
        </authorList>
    </citation>
    <scope>NUCLEOTIDE SEQUENCE</scope>
    <source>
        <strain evidence="5">CV2-018</strain>
    </source>
</reference>
<organism evidence="5 6">
    <name type="scientific">Corymbia citriodora subsp. variegata</name>
    <dbReference type="NCBI Taxonomy" id="360336"/>
    <lineage>
        <taxon>Eukaryota</taxon>
        <taxon>Viridiplantae</taxon>
        <taxon>Streptophyta</taxon>
        <taxon>Embryophyta</taxon>
        <taxon>Tracheophyta</taxon>
        <taxon>Spermatophyta</taxon>
        <taxon>Magnoliopsida</taxon>
        <taxon>eudicotyledons</taxon>
        <taxon>Gunneridae</taxon>
        <taxon>Pentapetalae</taxon>
        <taxon>rosids</taxon>
        <taxon>malvids</taxon>
        <taxon>Myrtales</taxon>
        <taxon>Myrtaceae</taxon>
        <taxon>Myrtoideae</taxon>
        <taxon>Eucalypteae</taxon>
        <taxon>Corymbia</taxon>
    </lineage>
</organism>
<evidence type="ECO:0000256" key="3">
    <source>
        <dbReference type="ARBA" id="ARBA00022946"/>
    </source>
</evidence>
<dbReference type="Gramene" id="rna-gnl|WGS:JABURB|Cocit.L1540.1">
    <property type="protein sequence ID" value="cds-KAF7848811.1"/>
    <property type="gene ID" value="gene-BT93_L1540"/>
</dbReference>
<dbReference type="SMART" id="SM00733">
    <property type="entry name" value="Mterf"/>
    <property type="match status" value="7"/>
</dbReference>
<evidence type="ECO:0000256" key="4">
    <source>
        <dbReference type="SAM" id="MobiDB-lite"/>
    </source>
</evidence>
<sequence length="461" mass="52180">MSTSPRPSAFFLRSQRSPSSSSAPRSATFSSPKSSLLLNSSQPPGIGSRALLLHVQCRRVNSSPDVEFEPGALYVLFQELGLNEKETESLLTRDPDLRLKSIGLLRARVASLKSVGISGLELCRLVAKCPSVLAADEIDPFILFVSDKLGRKVDPMQLKRLFMSTELRFLYSRKRGKIVHVLNNVNLMKALSLKPFEEIGRLVNFMSHYGGVDFTFLLELSRGEEDATGAVLRKLPTFLKYRVEHLESHVEFLRSFAGLDDQEIFRIILAFPNIVSVSRGRKLRPRISFLKECGLNSNEIFKFLTKAPLFLGLSFEGNIAYKLGFLVKIGYKYRMKEFAATIGAGTRTSCENMQKMIELFSSYGFSCEDVLFMSKKHPQILQYNSDSLEEKVEYLVGEKERDLDKLLDFPAFLGYKLDSRIKHRYEVKKKITSKGKSINKLLSVSSERFAKKKLEELAHKA</sequence>
<dbReference type="Proteomes" id="UP000806378">
    <property type="component" value="Unassembled WGS sequence"/>
</dbReference>
<dbReference type="AlphaFoldDB" id="A0A8T0CM85"/>